<evidence type="ECO:0000313" key="9">
    <source>
        <dbReference type="EMBL" id="MCM3715688.1"/>
    </source>
</evidence>
<dbReference type="FunFam" id="3.40.50.300:FF:000029">
    <property type="entry name" value="Elongation factor G"/>
    <property type="match status" value="1"/>
</dbReference>
<dbReference type="PROSITE" id="PS00301">
    <property type="entry name" value="G_TR_1"/>
    <property type="match status" value="1"/>
</dbReference>
<dbReference type="CDD" id="cd01886">
    <property type="entry name" value="EF-G"/>
    <property type="match status" value="1"/>
</dbReference>
<dbReference type="InterPro" id="IPR014721">
    <property type="entry name" value="Ribsml_uS5_D2-typ_fold_subgr"/>
</dbReference>
<dbReference type="SMART" id="SM00889">
    <property type="entry name" value="EFG_IV"/>
    <property type="match status" value="1"/>
</dbReference>
<dbReference type="FunFam" id="2.40.30.10:FF:000006">
    <property type="entry name" value="Elongation factor G"/>
    <property type="match status" value="1"/>
</dbReference>
<keyword evidence="3 7" id="KW-0547">Nucleotide-binding</keyword>
<dbReference type="RefSeq" id="WP_251224403.1">
    <property type="nucleotide sequence ID" value="NZ_JAMBOL010000019.1"/>
</dbReference>
<evidence type="ECO:0000256" key="7">
    <source>
        <dbReference type="HAMAP-Rule" id="MF_00054"/>
    </source>
</evidence>
<dbReference type="Proteomes" id="UP001139179">
    <property type="component" value="Unassembled WGS sequence"/>
</dbReference>
<dbReference type="GO" id="GO:0032790">
    <property type="term" value="P:ribosome disassembly"/>
    <property type="evidence" value="ECO:0007669"/>
    <property type="project" value="TreeGrafter"/>
</dbReference>
<feature type="binding site" evidence="7">
    <location>
        <begin position="17"/>
        <end position="24"/>
    </location>
    <ligand>
        <name>GTP</name>
        <dbReference type="ChEBI" id="CHEBI:37565"/>
    </ligand>
</feature>
<dbReference type="NCBIfam" id="TIGR00231">
    <property type="entry name" value="small_GTP"/>
    <property type="match status" value="1"/>
</dbReference>
<dbReference type="Gene3D" id="3.30.70.870">
    <property type="entry name" value="Elongation Factor G (Translational Gtpase), domain 3"/>
    <property type="match status" value="1"/>
</dbReference>
<comment type="caution">
    <text evidence="9">The sequence shown here is derived from an EMBL/GenBank/DDBJ whole genome shotgun (WGS) entry which is preliminary data.</text>
</comment>
<dbReference type="InterPro" id="IPR005225">
    <property type="entry name" value="Small_GTP-bd"/>
</dbReference>
<keyword evidence="6 7" id="KW-0342">GTP-binding</keyword>
<dbReference type="GO" id="GO:0005737">
    <property type="term" value="C:cytoplasm"/>
    <property type="evidence" value="ECO:0007669"/>
    <property type="project" value="UniProtKB-SubCell"/>
</dbReference>
<dbReference type="Pfam" id="PF03764">
    <property type="entry name" value="EFG_IV"/>
    <property type="match status" value="1"/>
</dbReference>
<dbReference type="InterPro" id="IPR000795">
    <property type="entry name" value="T_Tr_GTP-bd_dom"/>
</dbReference>
<dbReference type="GO" id="GO:0003746">
    <property type="term" value="F:translation elongation factor activity"/>
    <property type="evidence" value="ECO:0007669"/>
    <property type="project" value="UniProtKB-UniRule"/>
</dbReference>
<protein>
    <recommendedName>
        <fullName evidence="2 7">Elongation factor G</fullName>
        <shortName evidence="7">EF-G</shortName>
    </recommendedName>
</protein>
<dbReference type="InterPro" id="IPR041095">
    <property type="entry name" value="EFG_II"/>
</dbReference>
<dbReference type="InterPro" id="IPR035649">
    <property type="entry name" value="EFG_V"/>
</dbReference>
<dbReference type="InterPro" id="IPR031157">
    <property type="entry name" value="G_TR_CS"/>
</dbReference>
<dbReference type="AlphaFoldDB" id="A0A9X2IRK9"/>
<dbReference type="SUPFAM" id="SSF54980">
    <property type="entry name" value="EF-G C-terminal domain-like"/>
    <property type="match status" value="2"/>
</dbReference>
<dbReference type="Pfam" id="PF00009">
    <property type="entry name" value="GTP_EFTU"/>
    <property type="match status" value="1"/>
</dbReference>
<dbReference type="NCBIfam" id="NF009891">
    <property type="entry name" value="PRK13351.1-1"/>
    <property type="match status" value="1"/>
</dbReference>
<evidence type="ECO:0000256" key="4">
    <source>
        <dbReference type="ARBA" id="ARBA00022768"/>
    </source>
</evidence>
<dbReference type="FunFam" id="3.30.70.870:FF:000001">
    <property type="entry name" value="Elongation factor G"/>
    <property type="match status" value="1"/>
</dbReference>
<sequence>MAREFSLKDTRNIGIMAHIDAGKTTTTERVLFYTGRIHKIGETHEGASQMDWMEQEQERGITITSAATTAAWKGHRINIIDTPGHVDFTVEVERSLRVLDGAVAVLDAQSGVEPQTETVWRQATTYGVPRIVFINKMDKTGADFLYSVGTLRDRLQANAHPIQLPIGAEDQFDGIIDLVDMVAYFYEDDLGTRTDAREIPDEYKDKAQELHESLVEAVAELDEELMMKYLEGEELTKDEIKAAIRKGTVNVEFYPVLCGSAFKNKGVQLMLDAVLDYLPSPVDVPAIKGVVPDSDEEVTRESSDEAPFSALAFKVMTDPYVGKLTFFRVYSGTLNSGSYVKNSTKDKRERVGRILQMHANSREEISTVYAGDIAAAVGLKDTTTGDTLCDEKNLVILESMQFPEPVISLSVEPKSKADQDKMGMALAKLAEEDPTFRTETNEETGQTIISGMGELHLDIIVDRMKREFKVEANVGAPQVSYRETIRQSAQVEGKFVRQSGGRGQFGHVWIEFSPNEEGAGFEFENAVVGGSVPREYISSVEQGVEEALQNGMLAGYPVIDVKAKLYDGSYHDVDSSEMAFKIAASMAVKNAKSKCNPVLLEPLMKVEVVVPEEYMGDVMGDVTARRGRVDGMEARGNAQIVKAFVPLAEMFGYATSLRSRTQGRGTYTMFFDHYEEVPKSVAEEIIKKQTGE</sequence>
<dbReference type="PROSITE" id="PS51722">
    <property type="entry name" value="G_TR_2"/>
    <property type="match status" value="1"/>
</dbReference>
<dbReference type="InterPro" id="IPR000640">
    <property type="entry name" value="EFG_V-like"/>
</dbReference>
<dbReference type="SUPFAM" id="SSF50447">
    <property type="entry name" value="Translation proteins"/>
    <property type="match status" value="1"/>
</dbReference>
<dbReference type="InterPro" id="IPR020568">
    <property type="entry name" value="Ribosomal_Su5_D2-typ_SF"/>
</dbReference>
<dbReference type="GO" id="GO:0005525">
    <property type="term" value="F:GTP binding"/>
    <property type="evidence" value="ECO:0007669"/>
    <property type="project" value="UniProtKB-UniRule"/>
</dbReference>
<dbReference type="SUPFAM" id="SSF54211">
    <property type="entry name" value="Ribosomal protein S5 domain 2-like"/>
    <property type="match status" value="1"/>
</dbReference>
<dbReference type="CDD" id="cd03713">
    <property type="entry name" value="EFG_mtEFG_C"/>
    <property type="match status" value="1"/>
</dbReference>
<name>A0A9X2IRK9_9BACI</name>
<dbReference type="Gene3D" id="2.40.30.10">
    <property type="entry name" value="Translation factors"/>
    <property type="match status" value="1"/>
</dbReference>
<keyword evidence="10" id="KW-1185">Reference proteome</keyword>
<dbReference type="InterPro" id="IPR005517">
    <property type="entry name" value="Transl_elong_EFG/EF2_IV"/>
</dbReference>
<evidence type="ECO:0000256" key="3">
    <source>
        <dbReference type="ARBA" id="ARBA00022741"/>
    </source>
</evidence>
<dbReference type="SUPFAM" id="SSF52540">
    <property type="entry name" value="P-loop containing nucleoside triphosphate hydrolases"/>
    <property type="match status" value="1"/>
</dbReference>
<comment type="similarity">
    <text evidence="1 7">Belongs to the TRAFAC class translation factor GTPase superfamily. Classic translation factor GTPase family. EF-G/EF-2 subfamily.</text>
</comment>
<keyword evidence="5 7" id="KW-0648">Protein biosynthesis</keyword>
<dbReference type="PRINTS" id="PR00315">
    <property type="entry name" value="ELONGATNFCT"/>
</dbReference>
<dbReference type="InterPro" id="IPR004161">
    <property type="entry name" value="EFTu-like_2"/>
</dbReference>
<dbReference type="Pfam" id="PF14492">
    <property type="entry name" value="EFG_III"/>
    <property type="match status" value="1"/>
</dbReference>
<gene>
    <name evidence="7 9" type="primary">fusA</name>
    <name evidence="9" type="ORF">M3202_16610</name>
</gene>
<dbReference type="Gene3D" id="3.40.50.300">
    <property type="entry name" value="P-loop containing nucleotide triphosphate hydrolases"/>
    <property type="match status" value="1"/>
</dbReference>
<keyword evidence="4 7" id="KW-0251">Elongation factor</keyword>
<dbReference type="PANTHER" id="PTHR43261">
    <property type="entry name" value="TRANSLATION ELONGATION FACTOR G-RELATED"/>
    <property type="match status" value="1"/>
</dbReference>
<proteinExistence type="inferred from homology"/>
<dbReference type="InterPro" id="IPR047872">
    <property type="entry name" value="EFG_IV"/>
</dbReference>
<dbReference type="CDD" id="cd16262">
    <property type="entry name" value="EFG_III"/>
    <property type="match status" value="1"/>
</dbReference>
<organism evidence="9 10">
    <name type="scientific">Halalkalibacter oceani</name>
    <dbReference type="NCBI Taxonomy" id="1653776"/>
    <lineage>
        <taxon>Bacteria</taxon>
        <taxon>Bacillati</taxon>
        <taxon>Bacillota</taxon>
        <taxon>Bacilli</taxon>
        <taxon>Bacillales</taxon>
        <taxon>Bacillaceae</taxon>
        <taxon>Halalkalibacter</taxon>
    </lineage>
</organism>
<dbReference type="SMART" id="SM00838">
    <property type="entry name" value="EFG_C"/>
    <property type="match status" value="1"/>
</dbReference>
<feature type="domain" description="Tr-type G" evidence="8">
    <location>
        <begin position="8"/>
        <end position="282"/>
    </location>
</feature>
<dbReference type="Gene3D" id="3.30.230.10">
    <property type="match status" value="1"/>
</dbReference>
<dbReference type="InterPro" id="IPR035647">
    <property type="entry name" value="EFG_III/V"/>
</dbReference>
<dbReference type="InterPro" id="IPR009022">
    <property type="entry name" value="EFG_III"/>
</dbReference>
<dbReference type="FunFam" id="3.30.230.10:FF:000003">
    <property type="entry name" value="Elongation factor G"/>
    <property type="match status" value="1"/>
</dbReference>
<accession>A0A9X2IRK9</accession>
<dbReference type="NCBIfam" id="NF009381">
    <property type="entry name" value="PRK12740.1-5"/>
    <property type="match status" value="1"/>
</dbReference>
<dbReference type="InterPro" id="IPR009000">
    <property type="entry name" value="Transl_B-barrel_sf"/>
</dbReference>
<dbReference type="CDD" id="cd04088">
    <property type="entry name" value="EFG_mtEFG_II"/>
    <property type="match status" value="1"/>
</dbReference>
<dbReference type="Pfam" id="PF00679">
    <property type="entry name" value="EFG_C"/>
    <property type="match status" value="1"/>
</dbReference>
<reference evidence="9" key="1">
    <citation type="submission" date="2022-05" db="EMBL/GenBank/DDBJ databases">
        <title>Comparative Genomics of Spacecraft Associated Microbes.</title>
        <authorList>
            <person name="Tran M.T."/>
            <person name="Wright A."/>
            <person name="Seuylemezian A."/>
            <person name="Eisen J."/>
            <person name="Coil D."/>
        </authorList>
    </citation>
    <scope>NUCLEOTIDE SEQUENCE</scope>
    <source>
        <strain evidence="9">214.1.1</strain>
    </source>
</reference>
<evidence type="ECO:0000256" key="1">
    <source>
        <dbReference type="ARBA" id="ARBA00005870"/>
    </source>
</evidence>
<dbReference type="FunFam" id="3.30.70.240:FF:000001">
    <property type="entry name" value="Elongation factor G"/>
    <property type="match status" value="1"/>
</dbReference>
<evidence type="ECO:0000256" key="2">
    <source>
        <dbReference type="ARBA" id="ARBA00017872"/>
    </source>
</evidence>
<dbReference type="CDD" id="cd01434">
    <property type="entry name" value="EFG_mtEFG1_IV"/>
    <property type="match status" value="1"/>
</dbReference>
<dbReference type="Gene3D" id="3.30.70.240">
    <property type="match status" value="1"/>
</dbReference>
<evidence type="ECO:0000256" key="5">
    <source>
        <dbReference type="ARBA" id="ARBA00022917"/>
    </source>
</evidence>
<dbReference type="EMBL" id="JAMBOL010000019">
    <property type="protein sequence ID" value="MCM3715688.1"/>
    <property type="molecule type" value="Genomic_DNA"/>
</dbReference>
<dbReference type="Pfam" id="PF03144">
    <property type="entry name" value="GTP_EFTU_D2"/>
    <property type="match status" value="1"/>
</dbReference>
<feature type="binding site" evidence="7">
    <location>
        <begin position="135"/>
        <end position="138"/>
    </location>
    <ligand>
        <name>GTP</name>
        <dbReference type="ChEBI" id="CHEBI:37565"/>
    </ligand>
</feature>
<dbReference type="HAMAP" id="MF_00054_B">
    <property type="entry name" value="EF_G_EF_2_B"/>
    <property type="match status" value="1"/>
</dbReference>
<keyword evidence="7" id="KW-0963">Cytoplasm</keyword>
<dbReference type="NCBIfam" id="NF009379">
    <property type="entry name" value="PRK12740.1-3"/>
    <property type="match status" value="1"/>
</dbReference>
<dbReference type="InterPro" id="IPR027417">
    <property type="entry name" value="P-loop_NTPase"/>
</dbReference>
<comment type="subcellular location">
    <subcellularLocation>
        <location evidence="7">Cytoplasm</location>
    </subcellularLocation>
</comment>
<dbReference type="PANTHER" id="PTHR43261:SF1">
    <property type="entry name" value="RIBOSOME-RELEASING FACTOR 2, MITOCHONDRIAL"/>
    <property type="match status" value="1"/>
</dbReference>
<evidence type="ECO:0000259" key="8">
    <source>
        <dbReference type="PROSITE" id="PS51722"/>
    </source>
</evidence>
<dbReference type="InterPro" id="IPR004540">
    <property type="entry name" value="Transl_elong_EFG/EF2"/>
</dbReference>
<comment type="function">
    <text evidence="7">Catalyzes the GTP-dependent ribosomal translocation step during translation elongation. During this step, the ribosome changes from the pre-translocational (PRE) to the post-translocational (POST) state as the newly formed A-site-bound peptidyl-tRNA and P-site-bound deacylated tRNA move to the P and E sites, respectively. Catalyzes the coordinated movement of the two tRNA molecules, the mRNA and conformational changes in the ribosome.</text>
</comment>
<feature type="binding site" evidence="7">
    <location>
        <begin position="81"/>
        <end position="85"/>
    </location>
    <ligand>
        <name>GTP</name>
        <dbReference type="ChEBI" id="CHEBI:37565"/>
    </ligand>
</feature>
<evidence type="ECO:0000256" key="6">
    <source>
        <dbReference type="ARBA" id="ARBA00023134"/>
    </source>
</evidence>
<evidence type="ECO:0000313" key="10">
    <source>
        <dbReference type="Proteomes" id="UP001139179"/>
    </source>
</evidence>
<dbReference type="NCBIfam" id="TIGR00484">
    <property type="entry name" value="EF-G"/>
    <property type="match status" value="1"/>
</dbReference>
<dbReference type="GO" id="GO:0003924">
    <property type="term" value="F:GTPase activity"/>
    <property type="evidence" value="ECO:0007669"/>
    <property type="project" value="InterPro"/>
</dbReference>